<reference evidence="2" key="2">
    <citation type="journal article" date="2015" name="Data Brief">
        <title>Shoot transcriptome of the giant reed, Arundo donax.</title>
        <authorList>
            <person name="Barrero R.A."/>
            <person name="Guerrero F.D."/>
            <person name="Moolhuijzen P."/>
            <person name="Goolsby J.A."/>
            <person name="Tidwell J."/>
            <person name="Bellgard S.E."/>
            <person name="Bellgard M.I."/>
        </authorList>
    </citation>
    <scope>NUCLEOTIDE SEQUENCE</scope>
    <source>
        <tissue evidence="2">Shoot tissue taken approximately 20 cm above the soil surface</tissue>
    </source>
</reference>
<evidence type="ECO:0000313" key="2">
    <source>
        <dbReference type="EMBL" id="JAD30184.1"/>
    </source>
</evidence>
<name>A0A0A8YT02_ARUDO</name>
<evidence type="ECO:0000256" key="1">
    <source>
        <dbReference type="SAM" id="MobiDB-lite"/>
    </source>
</evidence>
<feature type="compositionally biased region" description="Basic residues" evidence="1">
    <location>
        <begin position="44"/>
        <end position="54"/>
    </location>
</feature>
<feature type="compositionally biased region" description="Basic residues" evidence="1">
    <location>
        <begin position="12"/>
        <end position="22"/>
    </location>
</feature>
<dbReference type="EMBL" id="GBRH01267711">
    <property type="protein sequence ID" value="JAD30184.1"/>
    <property type="molecule type" value="Transcribed_RNA"/>
</dbReference>
<proteinExistence type="predicted"/>
<dbReference type="AlphaFoldDB" id="A0A0A8YT02"/>
<protein>
    <submittedName>
        <fullName evidence="2">Uncharacterized protein</fullName>
    </submittedName>
</protein>
<accession>A0A0A8YT02</accession>
<reference evidence="2" key="1">
    <citation type="submission" date="2014-09" db="EMBL/GenBank/DDBJ databases">
        <authorList>
            <person name="Magalhaes I.L.F."/>
            <person name="Oliveira U."/>
            <person name="Santos F.R."/>
            <person name="Vidigal T.H.D.A."/>
            <person name="Brescovit A.D."/>
            <person name="Santos A.J."/>
        </authorList>
    </citation>
    <scope>NUCLEOTIDE SEQUENCE</scope>
    <source>
        <tissue evidence="2">Shoot tissue taken approximately 20 cm above the soil surface</tissue>
    </source>
</reference>
<sequence length="89" mass="10438">MGCGPVAPPKKNQQRRRWKKRWQLQPSIPSRLCSKGSTQIKRDFQKHRHKKGRNLKIQGQSKSGRHHKSEQLKTESSKMTREIALGVRR</sequence>
<organism evidence="2">
    <name type="scientific">Arundo donax</name>
    <name type="common">Giant reed</name>
    <name type="synonym">Donax arundinaceus</name>
    <dbReference type="NCBI Taxonomy" id="35708"/>
    <lineage>
        <taxon>Eukaryota</taxon>
        <taxon>Viridiplantae</taxon>
        <taxon>Streptophyta</taxon>
        <taxon>Embryophyta</taxon>
        <taxon>Tracheophyta</taxon>
        <taxon>Spermatophyta</taxon>
        <taxon>Magnoliopsida</taxon>
        <taxon>Liliopsida</taxon>
        <taxon>Poales</taxon>
        <taxon>Poaceae</taxon>
        <taxon>PACMAD clade</taxon>
        <taxon>Arundinoideae</taxon>
        <taxon>Arundineae</taxon>
        <taxon>Arundo</taxon>
    </lineage>
</organism>
<feature type="compositionally biased region" description="Basic and acidic residues" evidence="1">
    <location>
        <begin position="69"/>
        <end position="81"/>
    </location>
</feature>
<feature type="region of interest" description="Disordered" evidence="1">
    <location>
        <begin position="1"/>
        <end position="89"/>
    </location>
</feature>